<keyword evidence="3" id="KW-1185">Reference proteome</keyword>
<feature type="compositionally biased region" description="Basic and acidic residues" evidence="1">
    <location>
        <begin position="98"/>
        <end position="134"/>
    </location>
</feature>
<feature type="compositionally biased region" description="Basic and acidic residues" evidence="1">
    <location>
        <begin position="13"/>
        <end position="28"/>
    </location>
</feature>
<dbReference type="EMBL" id="JARBJD010000180">
    <property type="protein sequence ID" value="KAK2948263.1"/>
    <property type="molecule type" value="Genomic_DNA"/>
</dbReference>
<reference evidence="2 3" key="1">
    <citation type="journal article" date="2022" name="bioRxiv">
        <title>Genomics of Preaxostyla Flagellates Illuminates Evolutionary Transitions and the Path Towards Mitochondrial Loss.</title>
        <authorList>
            <person name="Novak L.V.F."/>
            <person name="Treitli S.C."/>
            <person name="Pyrih J."/>
            <person name="Halakuc P."/>
            <person name="Pipaliya S.V."/>
            <person name="Vacek V."/>
            <person name="Brzon O."/>
            <person name="Soukal P."/>
            <person name="Eme L."/>
            <person name="Dacks J.B."/>
            <person name="Karnkowska A."/>
            <person name="Elias M."/>
            <person name="Hampl V."/>
        </authorList>
    </citation>
    <scope>NUCLEOTIDE SEQUENCE [LARGE SCALE GENOMIC DNA]</scope>
    <source>
        <strain evidence="2">NAU3</strain>
        <tissue evidence="2">Gut</tissue>
    </source>
</reference>
<organism evidence="2 3">
    <name type="scientific">Blattamonas nauphoetae</name>
    <dbReference type="NCBI Taxonomy" id="2049346"/>
    <lineage>
        <taxon>Eukaryota</taxon>
        <taxon>Metamonada</taxon>
        <taxon>Preaxostyla</taxon>
        <taxon>Oxymonadida</taxon>
        <taxon>Blattamonas</taxon>
    </lineage>
</organism>
<sequence>MLLSGGEQPTSDDLPRRTDPARFESDRVNRNKFSVPSVIQNDPPLLEEQWIKSIFECYLKYLDECCFTPTIAEVVQGFLIPAMMSKSDTHLAEAISDESAHDERQYGWKDPKRRKRDETSKKRGDCLKVRTKEE</sequence>
<proteinExistence type="predicted"/>
<evidence type="ECO:0000256" key="1">
    <source>
        <dbReference type="SAM" id="MobiDB-lite"/>
    </source>
</evidence>
<evidence type="ECO:0000313" key="2">
    <source>
        <dbReference type="EMBL" id="KAK2948263.1"/>
    </source>
</evidence>
<evidence type="ECO:0000313" key="3">
    <source>
        <dbReference type="Proteomes" id="UP001281761"/>
    </source>
</evidence>
<comment type="caution">
    <text evidence="2">The sequence shown here is derived from an EMBL/GenBank/DDBJ whole genome shotgun (WGS) entry which is preliminary data.</text>
</comment>
<name>A0ABQ9X806_9EUKA</name>
<feature type="region of interest" description="Disordered" evidence="1">
    <location>
        <begin position="90"/>
        <end position="134"/>
    </location>
</feature>
<protein>
    <submittedName>
        <fullName evidence="2">Uncharacterized protein</fullName>
    </submittedName>
</protein>
<dbReference type="Proteomes" id="UP001281761">
    <property type="component" value="Unassembled WGS sequence"/>
</dbReference>
<accession>A0ABQ9X806</accession>
<gene>
    <name evidence="2" type="ORF">BLNAU_16799</name>
</gene>
<feature type="region of interest" description="Disordered" evidence="1">
    <location>
        <begin position="1"/>
        <end position="28"/>
    </location>
</feature>